<dbReference type="KEGG" id="tan:TA17915"/>
<dbReference type="OMA" id="KMREICY"/>
<name>Q4UB64_THEAN</name>
<accession>Q4UB64</accession>
<protein>
    <submittedName>
        <fullName evidence="2">Uncharacterized protein</fullName>
    </submittedName>
</protein>
<feature type="transmembrane region" description="Helical" evidence="1">
    <location>
        <begin position="433"/>
        <end position="452"/>
    </location>
</feature>
<dbReference type="VEuPathDB" id="PiroplasmaDB:TA17915"/>
<gene>
    <name evidence="2" type="ORF">TA17915</name>
</gene>
<evidence type="ECO:0000256" key="1">
    <source>
        <dbReference type="SAM" id="Phobius"/>
    </source>
</evidence>
<proteinExistence type="predicted"/>
<keyword evidence="1" id="KW-0472">Membrane</keyword>
<evidence type="ECO:0000313" key="2">
    <source>
        <dbReference type="EMBL" id="CAI75937.1"/>
    </source>
</evidence>
<dbReference type="Proteomes" id="UP000001950">
    <property type="component" value="Chromosome 3"/>
</dbReference>
<dbReference type="RefSeq" id="XP_955413.1">
    <property type="nucleotide sequence ID" value="XM_950320.1"/>
</dbReference>
<organism evidence="2 3">
    <name type="scientific">Theileria annulata</name>
    <dbReference type="NCBI Taxonomy" id="5874"/>
    <lineage>
        <taxon>Eukaryota</taxon>
        <taxon>Sar</taxon>
        <taxon>Alveolata</taxon>
        <taxon>Apicomplexa</taxon>
        <taxon>Aconoidasida</taxon>
        <taxon>Piroplasmida</taxon>
        <taxon>Theileriidae</taxon>
        <taxon>Theileria</taxon>
    </lineage>
</organism>
<evidence type="ECO:0000313" key="3">
    <source>
        <dbReference type="Proteomes" id="UP000001950"/>
    </source>
</evidence>
<dbReference type="InParanoid" id="Q4UB64"/>
<reference evidence="2 3" key="1">
    <citation type="journal article" date="2005" name="Science">
        <title>Genome of the host-cell transforming parasite Theileria annulata compared with T. parva.</title>
        <authorList>
            <person name="Pain A."/>
            <person name="Renauld H."/>
            <person name="Berriman M."/>
            <person name="Murphy L."/>
            <person name="Yeats C.A."/>
            <person name="Weir W."/>
            <person name="Kerhornou A."/>
            <person name="Aslett M."/>
            <person name="Bishop R."/>
            <person name="Bouchier C."/>
            <person name="Cochet M."/>
            <person name="Coulson R.M.R."/>
            <person name="Cronin A."/>
            <person name="de Villiers E.P."/>
            <person name="Fraser A."/>
            <person name="Fosker N."/>
            <person name="Gardner M."/>
            <person name="Goble A."/>
            <person name="Griffiths-Jones S."/>
            <person name="Harris D.E."/>
            <person name="Katzer F."/>
            <person name="Larke N."/>
            <person name="Lord A."/>
            <person name="Maser P."/>
            <person name="McKellar S."/>
            <person name="Mooney P."/>
            <person name="Morton F."/>
            <person name="Nene V."/>
            <person name="O'Neil S."/>
            <person name="Price C."/>
            <person name="Quail M.A."/>
            <person name="Rabbinowitsch E."/>
            <person name="Rawlings N.D."/>
            <person name="Rutter S."/>
            <person name="Saunders D."/>
            <person name="Seeger K."/>
            <person name="Shah T."/>
            <person name="Squares R."/>
            <person name="Squares S."/>
            <person name="Tivey A."/>
            <person name="Walker A.R."/>
            <person name="Woodward J."/>
            <person name="Dobbelaere D.A.E."/>
            <person name="Langsley G."/>
            <person name="Rajandream M.A."/>
            <person name="McKeever D."/>
            <person name="Shiels B."/>
            <person name="Tait A."/>
            <person name="Barrell B.G."/>
            <person name="Hall N."/>
        </authorList>
    </citation>
    <scope>NUCLEOTIDE SEQUENCE [LARGE SCALE GENOMIC DNA]</scope>
    <source>
        <strain evidence="3">Ankara</strain>
    </source>
</reference>
<keyword evidence="3" id="KW-1185">Reference proteome</keyword>
<dbReference type="STRING" id="5874.Q4UB64"/>
<keyword evidence="1" id="KW-0812">Transmembrane</keyword>
<sequence length="472" mass="54596">MDPPTDEVMSLDIDLAQVESNEEVVVTTSELIGPFSTRKYRLKSGQSFSIGSMKGPNFWHVTETLDTKNLVSVSYVYFDGDGKALILILEYANGTKLYYNRFSRYSSRWEQISDMTGDVDPEKIMLPKLKEIFRSFFSSKVKISEKILLRKSYTFRHVTFLISEILDYCEGYDSYCFEPDTAHSVSTISLDNTKLKFPNDLSFVKILCFYYANDDLTTPLLLETLDYKFGGETPLYNYYKPEHMYSKNWLTVESGAKLENPKADSDLKRILDQILFENHEKELEVILKVSPKTYLETKMTRFEGVPFIEHGSLSYGHFYRSISPKLNDSFLVKILLINETVQKIDLKSIRLQSLFVFFTEKNLMPVLICIKKHTHGSGNGMYEWFKQKELSGTEWERLDFDADPVKDRVEIENQIKSLHETSIFGPDTVKSPLFWFTVVLGLVIAVIFGILFSRKLVNLMRRAVVYIRGLFG</sequence>
<dbReference type="GeneID" id="3864909"/>
<dbReference type="EMBL" id="CR940352">
    <property type="protein sequence ID" value="CAI75937.1"/>
    <property type="molecule type" value="Genomic_DNA"/>
</dbReference>
<keyword evidence="1" id="KW-1133">Transmembrane helix</keyword>
<dbReference type="eggNOG" id="ENOG502QXFW">
    <property type="taxonomic scope" value="Eukaryota"/>
</dbReference>
<dbReference type="AlphaFoldDB" id="Q4UB64"/>